<dbReference type="EMBL" id="CM002924">
    <property type="protein sequence ID" value="KGN56077.1"/>
    <property type="molecule type" value="Genomic_DNA"/>
</dbReference>
<evidence type="ECO:0000313" key="2">
    <source>
        <dbReference type="EMBL" id="KGN56077.1"/>
    </source>
</evidence>
<dbReference type="AlphaFoldDB" id="A0A0A0L669"/>
<reference evidence="2 3" key="3">
    <citation type="journal article" date="2010" name="BMC Genomics">
        <title>Transcriptome sequencing and comparative analysis of cucumber flowers with different sex types.</title>
        <authorList>
            <person name="Guo S."/>
            <person name="Zheng Y."/>
            <person name="Joung J.G."/>
            <person name="Liu S."/>
            <person name="Zhang Z."/>
            <person name="Crasta O.R."/>
            <person name="Sobral B.W."/>
            <person name="Xu Y."/>
            <person name="Huang S."/>
            <person name="Fei Z."/>
        </authorList>
    </citation>
    <scope>NUCLEOTIDE SEQUENCE [LARGE SCALE GENOMIC DNA]</scope>
    <source>
        <strain evidence="3">cv. 9930</strain>
    </source>
</reference>
<proteinExistence type="predicted"/>
<accession>A0A0A0L669</accession>
<keyword evidence="1" id="KW-0732">Signal</keyword>
<reference evidence="2 3" key="1">
    <citation type="journal article" date="2009" name="Nat. Genet.">
        <title>The genome of the cucumber, Cucumis sativus L.</title>
        <authorList>
            <person name="Huang S."/>
            <person name="Li R."/>
            <person name="Zhang Z."/>
            <person name="Li L."/>
            <person name="Gu X."/>
            <person name="Fan W."/>
            <person name="Lucas W.J."/>
            <person name="Wang X."/>
            <person name="Xie B."/>
            <person name="Ni P."/>
            <person name="Ren Y."/>
            <person name="Zhu H."/>
            <person name="Li J."/>
            <person name="Lin K."/>
            <person name="Jin W."/>
            <person name="Fei Z."/>
            <person name="Li G."/>
            <person name="Staub J."/>
            <person name="Kilian A."/>
            <person name="van der Vossen E.A."/>
            <person name="Wu Y."/>
            <person name="Guo J."/>
            <person name="He J."/>
            <person name="Jia Z."/>
            <person name="Ren Y."/>
            <person name="Tian G."/>
            <person name="Lu Y."/>
            <person name="Ruan J."/>
            <person name="Qian W."/>
            <person name="Wang M."/>
            <person name="Huang Q."/>
            <person name="Li B."/>
            <person name="Xuan Z."/>
            <person name="Cao J."/>
            <person name="Asan"/>
            <person name="Wu Z."/>
            <person name="Zhang J."/>
            <person name="Cai Q."/>
            <person name="Bai Y."/>
            <person name="Zhao B."/>
            <person name="Han Y."/>
            <person name="Li Y."/>
            <person name="Li X."/>
            <person name="Wang S."/>
            <person name="Shi Q."/>
            <person name="Liu S."/>
            <person name="Cho W.K."/>
            <person name="Kim J.Y."/>
            <person name="Xu Y."/>
            <person name="Heller-Uszynska K."/>
            <person name="Miao H."/>
            <person name="Cheng Z."/>
            <person name="Zhang S."/>
            <person name="Wu J."/>
            <person name="Yang Y."/>
            <person name="Kang H."/>
            <person name="Li M."/>
            <person name="Liang H."/>
            <person name="Ren X."/>
            <person name="Shi Z."/>
            <person name="Wen M."/>
            <person name="Jian M."/>
            <person name="Yang H."/>
            <person name="Zhang G."/>
            <person name="Yang Z."/>
            <person name="Chen R."/>
            <person name="Liu S."/>
            <person name="Li J."/>
            <person name="Ma L."/>
            <person name="Liu H."/>
            <person name="Zhou Y."/>
            <person name="Zhao J."/>
            <person name="Fang X."/>
            <person name="Li G."/>
            <person name="Fang L."/>
            <person name="Li Y."/>
            <person name="Liu D."/>
            <person name="Zheng H."/>
            <person name="Zhang Y."/>
            <person name="Qin N."/>
            <person name="Li Z."/>
            <person name="Yang G."/>
            <person name="Yang S."/>
            <person name="Bolund L."/>
            <person name="Kristiansen K."/>
            <person name="Zheng H."/>
            <person name="Li S."/>
            <person name="Zhang X."/>
            <person name="Yang H."/>
            <person name="Wang J."/>
            <person name="Sun R."/>
            <person name="Zhang B."/>
            <person name="Jiang S."/>
            <person name="Wang J."/>
            <person name="Du Y."/>
            <person name="Li S."/>
        </authorList>
    </citation>
    <scope>NUCLEOTIDE SEQUENCE [LARGE SCALE GENOMIC DNA]</scope>
    <source>
        <strain evidence="3">cv. 9930</strain>
    </source>
</reference>
<feature type="chain" id="PRO_5001972819" evidence="1">
    <location>
        <begin position="22"/>
        <end position="103"/>
    </location>
</feature>
<dbReference type="Proteomes" id="UP000029981">
    <property type="component" value="Chromosome 3"/>
</dbReference>
<evidence type="ECO:0000256" key="1">
    <source>
        <dbReference type="SAM" id="SignalP"/>
    </source>
</evidence>
<sequence length="103" mass="10279">MTSKIVFLVLLGALVCSTFEARKLSIASSTQDEKFEDHGLVDGELSGRARGLAGQFIGIGFNSSVSLGVGVGSPPVLYVGTPPINVGIGVSGGSENGPSGGGK</sequence>
<reference evidence="2 3" key="4">
    <citation type="journal article" date="2011" name="BMC Genomics">
        <title>RNA-Seq improves annotation of protein-coding genes in the cucumber genome.</title>
        <authorList>
            <person name="Li Z."/>
            <person name="Zhang Z."/>
            <person name="Yan P."/>
            <person name="Huang S."/>
            <person name="Fei Z."/>
            <person name="Lin K."/>
        </authorList>
    </citation>
    <scope>NUCLEOTIDE SEQUENCE [LARGE SCALE GENOMIC DNA]</scope>
    <source>
        <strain evidence="3">cv. 9930</strain>
    </source>
</reference>
<feature type="signal peptide" evidence="1">
    <location>
        <begin position="1"/>
        <end position="21"/>
    </location>
</feature>
<evidence type="ECO:0000313" key="3">
    <source>
        <dbReference type="Proteomes" id="UP000029981"/>
    </source>
</evidence>
<keyword evidence="3" id="KW-1185">Reference proteome</keyword>
<protein>
    <submittedName>
        <fullName evidence="2">Uncharacterized protein</fullName>
    </submittedName>
</protein>
<dbReference type="Gramene" id="KGN56077">
    <property type="protein sequence ID" value="KGN56077"/>
    <property type="gene ID" value="Csa_3G065250"/>
</dbReference>
<name>A0A0A0L669_CUCSA</name>
<reference evidence="2 3" key="2">
    <citation type="journal article" date="2009" name="PLoS ONE">
        <title>An integrated genetic and cytogenetic map of the cucumber genome.</title>
        <authorList>
            <person name="Ren Y."/>
            <person name="Zhang Z."/>
            <person name="Liu J."/>
            <person name="Staub J.E."/>
            <person name="Han Y."/>
            <person name="Cheng Z."/>
            <person name="Li X."/>
            <person name="Lu J."/>
            <person name="Miao H."/>
            <person name="Kang H."/>
            <person name="Xie B."/>
            <person name="Gu X."/>
            <person name="Wang X."/>
            <person name="Du Y."/>
            <person name="Jin W."/>
            <person name="Huang S."/>
        </authorList>
    </citation>
    <scope>NUCLEOTIDE SEQUENCE [LARGE SCALE GENOMIC DNA]</scope>
    <source>
        <strain evidence="3">cv. 9930</strain>
    </source>
</reference>
<organism evidence="2 3">
    <name type="scientific">Cucumis sativus</name>
    <name type="common">Cucumber</name>
    <dbReference type="NCBI Taxonomy" id="3659"/>
    <lineage>
        <taxon>Eukaryota</taxon>
        <taxon>Viridiplantae</taxon>
        <taxon>Streptophyta</taxon>
        <taxon>Embryophyta</taxon>
        <taxon>Tracheophyta</taxon>
        <taxon>Spermatophyta</taxon>
        <taxon>Magnoliopsida</taxon>
        <taxon>eudicotyledons</taxon>
        <taxon>Gunneridae</taxon>
        <taxon>Pentapetalae</taxon>
        <taxon>rosids</taxon>
        <taxon>fabids</taxon>
        <taxon>Cucurbitales</taxon>
        <taxon>Cucurbitaceae</taxon>
        <taxon>Benincaseae</taxon>
        <taxon>Cucumis</taxon>
    </lineage>
</organism>
<gene>
    <name evidence="2" type="ORF">Csa_3G065250</name>
</gene>